<dbReference type="Proteomes" id="UP000297972">
    <property type="component" value="Unassembled WGS sequence"/>
</dbReference>
<comment type="caution">
    <text evidence="1">The sequence shown here is derived from an EMBL/GenBank/DDBJ whole genome shotgun (WGS) entry which is preliminary data.</text>
</comment>
<gene>
    <name evidence="1" type="ORF">E4L95_12240</name>
</gene>
<protein>
    <submittedName>
        <fullName evidence="1">Uncharacterized protein</fullName>
    </submittedName>
</protein>
<evidence type="ECO:0000313" key="2">
    <source>
        <dbReference type="Proteomes" id="UP000297972"/>
    </source>
</evidence>
<dbReference type="OrthoDB" id="7877254at2"/>
<sequence length="303" mass="34027">MLDFVTTSSSLPNDYPATIAANTQHLAEKARRGLRKVASGEYESMKGWLEYGDALNEGRRLFPGKENDRAFGAWCQSLIPPNLGDIHDDDRAAAMWAADMTFPDRFAEMQKKHPKVRTVRGLHAKWKEAQRPQPKGPKGARQVFAEAIQSEAPTPKVYEVPTADHLRRMDSLRATISHPNSEANVRENAQRRLDRYIERFGEAPEEMPRGGHSFRSTDELADEVMGLVVELCQTHPSVRAFLKDAIIQRHRFGMGMEGGAYPVAAAQKSAPGIIHRKNPCIRDRYSGPRIPPWGHPQVHPKVP</sequence>
<organism evidence="1 2">
    <name type="scientific">Paracoccus liaowanqingii</name>
    <dbReference type="NCBI Taxonomy" id="2560053"/>
    <lineage>
        <taxon>Bacteria</taxon>
        <taxon>Pseudomonadati</taxon>
        <taxon>Pseudomonadota</taxon>
        <taxon>Alphaproteobacteria</taxon>
        <taxon>Rhodobacterales</taxon>
        <taxon>Paracoccaceae</taxon>
        <taxon>Paracoccus</taxon>
    </lineage>
</organism>
<evidence type="ECO:0000313" key="1">
    <source>
        <dbReference type="EMBL" id="TGN58611.1"/>
    </source>
</evidence>
<keyword evidence="2" id="KW-1185">Reference proteome</keyword>
<dbReference type="EMBL" id="SRPG01000113">
    <property type="protein sequence ID" value="TGN58611.1"/>
    <property type="molecule type" value="Genomic_DNA"/>
</dbReference>
<reference evidence="1 2" key="1">
    <citation type="submission" date="2019-03" db="EMBL/GenBank/DDBJ databases">
        <authorList>
            <person name="Li J."/>
        </authorList>
    </citation>
    <scope>NUCLEOTIDE SEQUENCE [LARGE SCALE GENOMIC DNA]</scope>
    <source>
        <strain evidence="1 2">3058</strain>
    </source>
</reference>
<dbReference type="AlphaFoldDB" id="A0A4Z1CLD3"/>
<name>A0A4Z1CLD3_9RHOB</name>
<dbReference type="RefSeq" id="WP_135817855.1">
    <property type="nucleotide sequence ID" value="NZ_SRPG01000113.1"/>
</dbReference>
<accession>A0A4Z1CLD3</accession>
<proteinExistence type="predicted"/>